<name>A0AAJ2U5R5_ALKPS</name>
<evidence type="ECO:0000313" key="2">
    <source>
        <dbReference type="Proteomes" id="UP001285636"/>
    </source>
</evidence>
<gene>
    <name evidence="1" type="ORF">RYX45_23665</name>
</gene>
<protein>
    <submittedName>
        <fullName evidence="1">MFS transporter</fullName>
    </submittedName>
</protein>
<feature type="non-terminal residue" evidence="1">
    <location>
        <position position="1"/>
    </location>
</feature>
<feature type="non-terminal residue" evidence="1">
    <location>
        <position position="84"/>
    </location>
</feature>
<sequence length="84" mass="8782">ILSIMGLSYGIGNVVLQVAMLKESPKAIIGTTSGLFQTCRYLGSILSSIVLGVIFGAEISAAKMKIVGEVLIATGFVSLCMSLW</sequence>
<comment type="caution">
    <text evidence="1">The sequence shown here is derived from an EMBL/GenBank/DDBJ whole genome shotgun (WGS) entry which is preliminary data.</text>
</comment>
<dbReference type="InterPro" id="IPR036259">
    <property type="entry name" value="MFS_trans_sf"/>
</dbReference>
<accession>A0AAJ2U5R5</accession>
<proteinExistence type="predicted"/>
<dbReference type="Gene3D" id="1.20.1250.20">
    <property type="entry name" value="MFS general substrate transporter like domains"/>
    <property type="match status" value="1"/>
</dbReference>
<dbReference type="AlphaFoldDB" id="A0AAJ2U5R5"/>
<evidence type="ECO:0000313" key="1">
    <source>
        <dbReference type="EMBL" id="MDV2888165.1"/>
    </source>
</evidence>
<dbReference type="SUPFAM" id="SSF103473">
    <property type="entry name" value="MFS general substrate transporter"/>
    <property type="match status" value="1"/>
</dbReference>
<reference evidence="1" key="1">
    <citation type="submission" date="2023-10" db="EMBL/GenBank/DDBJ databases">
        <title>Screening of Alkalihalophilus pseudofirmusBZ-TG-HK211 and Its Alleviation of Salt Stress on Rapeseed Growth.</title>
        <authorList>
            <person name="Zhao B."/>
            <person name="Guo T."/>
        </authorList>
    </citation>
    <scope>NUCLEOTIDE SEQUENCE</scope>
    <source>
        <strain evidence="1">BZ-TG-HK211</strain>
    </source>
</reference>
<organism evidence="1 2">
    <name type="scientific">Alkalihalophilus pseudofirmus</name>
    <name type="common">Bacillus pseudofirmus</name>
    <dbReference type="NCBI Taxonomy" id="79885"/>
    <lineage>
        <taxon>Bacteria</taxon>
        <taxon>Bacillati</taxon>
        <taxon>Bacillota</taxon>
        <taxon>Bacilli</taxon>
        <taxon>Bacillales</taxon>
        <taxon>Bacillaceae</taxon>
        <taxon>Alkalihalophilus</taxon>
    </lineage>
</organism>
<dbReference type="Proteomes" id="UP001285636">
    <property type="component" value="Unassembled WGS sequence"/>
</dbReference>
<dbReference type="EMBL" id="JAWJAY010001025">
    <property type="protein sequence ID" value="MDV2888165.1"/>
    <property type="molecule type" value="Genomic_DNA"/>
</dbReference>